<proteinExistence type="inferred from homology"/>
<keyword evidence="8" id="KW-0677">Repeat</keyword>
<dbReference type="GO" id="GO:0042157">
    <property type="term" value="P:lipoprotein metabolic process"/>
    <property type="evidence" value="ECO:0007669"/>
    <property type="project" value="InterPro"/>
</dbReference>
<dbReference type="GO" id="GO:0008203">
    <property type="term" value="P:cholesterol metabolic process"/>
    <property type="evidence" value="ECO:0007669"/>
    <property type="project" value="UniProtKB-KW"/>
</dbReference>
<dbReference type="InterPro" id="IPR050163">
    <property type="entry name" value="Apolipoprotein_A1/A4/E"/>
</dbReference>
<dbReference type="GO" id="GO:0055090">
    <property type="term" value="P:acylglycerol homeostasis"/>
    <property type="evidence" value="ECO:0007669"/>
    <property type="project" value="TreeGrafter"/>
</dbReference>
<reference evidence="16" key="2">
    <citation type="submission" date="2025-08" db="UniProtKB">
        <authorList>
            <consortium name="Ensembl"/>
        </authorList>
    </citation>
    <scope>IDENTIFICATION</scope>
</reference>
<dbReference type="GO" id="GO:0060228">
    <property type="term" value="F:phosphatidylcholine-sterol O-acyltransferase activator activity"/>
    <property type="evidence" value="ECO:0007669"/>
    <property type="project" value="TreeGrafter"/>
</dbReference>
<reference evidence="16" key="3">
    <citation type="submission" date="2025-09" db="UniProtKB">
        <authorList>
            <consortium name="Ensembl"/>
        </authorList>
    </citation>
    <scope>IDENTIFICATION</scope>
</reference>
<dbReference type="GO" id="GO:0034362">
    <property type="term" value="C:low-density lipoprotein particle"/>
    <property type="evidence" value="ECO:0007669"/>
    <property type="project" value="TreeGrafter"/>
</dbReference>
<evidence type="ECO:0000256" key="13">
    <source>
        <dbReference type="ARBA" id="ARBA00042591"/>
    </source>
</evidence>
<feature type="region of interest" description="Disordered" evidence="15">
    <location>
        <begin position="556"/>
        <end position="581"/>
    </location>
</feature>
<evidence type="ECO:0000256" key="7">
    <source>
        <dbReference type="ARBA" id="ARBA00022729"/>
    </source>
</evidence>
<evidence type="ECO:0000256" key="1">
    <source>
        <dbReference type="ARBA" id="ARBA00004613"/>
    </source>
</evidence>
<gene>
    <name evidence="16" type="primary">SIK3</name>
</gene>
<comment type="function">
    <text evidence="11">May have a role in chylomicrons and VLDL secretion and catabolism. Required for efficient activation of lipoprotein lipase by ApoC-II; potent activator of LCAT. Apoa-IV is a major component of HDL and chylomicrons.</text>
</comment>
<evidence type="ECO:0000256" key="4">
    <source>
        <dbReference type="ARBA" id="ARBA00022448"/>
    </source>
</evidence>
<dbReference type="GO" id="GO:0042627">
    <property type="term" value="C:chylomicron"/>
    <property type="evidence" value="ECO:0007669"/>
    <property type="project" value="UniProtKB-KW"/>
</dbReference>
<dbReference type="GO" id="GO:0034364">
    <property type="term" value="C:high-density lipoprotein particle"/>
    <property type="evidence" value="ECO:0007669"/>
    <property type="project" value="UniProtKB-KW"/>
</dbReference>
<reference evidence="16 17" key="1">
    <citation type="submission" date="2019-05" db="EMBL/GenBank/DDBJ databases">
        <title>A Chromosome-scale Meerkat (S. suricatta) Genome Assembly.</title>
        <authorList>
            <person name="Dudchenko O."/>
            <person name="Lieberman Aiden E."/>
            <person name="Tung J."/>
            <person name="Barreiro L.B."/>
            <person name="Clutton-Brock T.H."/>
        </authorList>
    </citation>
    <scope>NUCLEOTIDE SEQUENCE [LARGE SCALE GENOMIC DNA]</scope>
</reference>
<feature type="coiled-coil region" evidence="14">
    <location>
        <begin position="281"/>
        <end position="309"/>
    </location>
</feature>
<keyword evidence="4" id="KW-0813">Transport</keyword>
<dbReference type="SUPFAM" id="SSF58113">
    <property type="entry name" value="Apolipoprotein A-I"/>
    <property type="match status" value="2"/>
</dbReference>
<comment type="subcellular location">
    <subcellularLocation>
        <location evidence="1">Secreted</location>
    </subcellularLocation>
</comment>
<dbReference type="InterPro" id="IPR000074">
    <property type="entry name" value="ApoA_E"/>
</dbReference>
<dbReference type="GO" id="GO:0006950">
    <property type="term" value="P:response to stress"/>
    <property type="evidence" value="ECO:0007669"/>
    <property type="project" value="UniProtKB-ARBA"/>
</dbReference>
<evidence type="ECO:0000256" key="6">
    <source>
        <dbReference type="ARBA" id="ARBA00022525"/>
    </source>
</evidence>
<keyword evidence="10" id="KW-0445">Lipid transport</keyword>
<evidence type="ECO:0000256" key="5">
    <source>
        <dbReference type="ARBA" id="ARBA00022513"/>
    </source>
</evidence>
<dbReference type="AlphaFoldDB" id="A0A673V7E7"/>
<comment type="subunit">
    <text evidence="3">Homodimer.</text>
</comment>
<dbReference type="Ensembl" id="ENSSSUT00005033430.1">
    <property type="protein sequence ID" value="ENSSSUP00005029295.1"/>
    <property type="gene ID" value="ENSSSUG00005018919.1"/>
</dbReference>
<evidence type="ECO:0000256" key="11">
    <source>
        <dbReference type="ARBA" id="ARBA00037735"/>
    </source>
</evidence>
<dbReference type="SUPFAM" id="SSF47162">
    <property type="entry name" value="Apolipoprotein"/>
    <property type="match status" value="1"/>
</dbReference>
<dbReference type="Proteomes" id="UP000472268">
    <property type="component" value="Chromosome 11"/>
</dbReference>
<evidence type="ECO:0000313" key="17">
    <source>
        <dbReference type="Proteomes" id="UP000472268"/>
    </source>
</evidence>
<feature type="coiled-coil region" evidence="14">
    <location>
        <begin position="432"/>
        <end position="499"/>
    </location>
</feature>
<keyword evidence="7" id="KW-0732">Signal</keyword>
<sequence length="581" mass="65555">MSRRSGNRVTGGRCCFSPSRESLWLVLRLTVLLPSPPVFRTPSVLLSPLRLSRLRVKTSRPSSRTSSKGHPHPFRMKAVVLTLAVLFLTGSQARHFWQQDEPQSPWDRVKDLVTVYVDAVKDGGREYVSQFETSALGKQLKAARRSSGPCPFQNPRCSLQHSGVNRPSRPRGSKPESEHWPPPNSRKDPVQPGEKPRMSLRAVVLTLALVAVTGARAEVSADQVATVVWDYFSQLSSNAKEAVKHLQQAELTQQLNVLFQDQLGQVNAYTDNLQKKLVPFATELQQRLAEDSEKLKEEIRRELAELRARLLPHADQVSRKISDNVHQLQQRLGPYADQLRAQVDTHAEQLRSHLASHAQLLETVLRENADSLQSSLTPYAEEFKAKIDQNVEELKGRLTPYADELKAKIDQNVEELRRSLAPFAQDVQEKLNHQLEGLAFQMKKNAEQLKAKIAANAEELRQRLAPVAEDVRGQLRDNAQGLQESLAQLRSQLDRQVEEFRRSVGPYGETFNQALVRQVEELRRKLGPHADGMEHHLSFLEKDLRDKVNSFFSTLQETEAQGTAPALPEREPEQAPAPLES</sequence>
<keyword evidence="9" id="KW-0345">HDL</keyword>
<comment type="similarity">
    <text evidence="2">Belongs to the apolipoprotein A1/A4/E family.</text>
</comment>
<evidence type="ECO:0000256" key="12">
    <source>
        <dbReference type="ARBA" id="ARBA00041197"/>
    </source>
</evidence>
<feature type="compositionally biased region" description="Basic and acidic residues" evidence="15">
    <location>
        <begin position="173"/>
        <end position="196"/>
    </location>
</feature>
<dbReference type="PANTHER" id="PTHR18976">
    <property type="entry name" value="APOLIPOPROTEIN"/>
    <property type="match status" value="1"/>
</dbReference>
<dbReference type="GO" id="GO:0120020">
    <property type="term" value="F:cholesterol transfer activity"/>
    <property type="evidence" value="ECO:0007669"/>
    <property type="project" value="TreeGrafter"/>
</dbReference>
<dbReference type="PANTHER" id="PTHR18976:SF1">
    <property type="entry name" value="APOLIPOPROTEIN A-IV"/>
    <property type="match status" value="1"/>
</dbReference>
<dbReference type="GO" id="GO:0005543">
    <property type="term" value="F:phospholipid binding"/>
    <property type="evidence" value="ECO:0007669"/>
    <property type="project" value="TreeGrafter"/>
</dbReference>
<dbReference type="FunFam" id="1.20.120.20:FF:000004">
    <property type="entry name" value="Apolipoprotein A-IV"/>
    <property type="match status" value="1"/>
</dbReference>
<dbReference type="Pfam" id="PF01442">
    <property type="entry name" value="Apolipoprotein"/>
    <property type="match status" value="1"/>
</dbReference>
<evidence type="ECO:0000256" key="10">
    <source>
        <dbReference type="ARBA" id="ARBA00023055"/>
    </source>
</evidence>
<dbReference type="FunFam" id="1.20.120.20:FF:000005">
    <property type="entry name" value="Apolipoprotein A-IV"/>
    <property type="match status" value="1"/>
</dbReference>
<feature type="region of interest" description="Disordered" evidence="15">
    <location>
        <begin position="145"/>
        <end position="196"/>
    </location>
</feature>
<dbReference type="GO" id="GO:0033700">
    <property type="term" value="P:phospholipid efflux"/>
    <property type="evidence" value="ECO:0007669"/>
    <property type="project" value="TreeGrafter"/>
</dbReference>
<keyword evidence="6" id="KW-0964">Secreted</keyword>
<dbReference type="GO" id="GO:0034361">
    <property type="term" value="C:very-low-density lipoprotein particle"/>
    <property type="evidence" value="ECO:0007669"/>
    <property type="project" value="TreeGrafter"/>
</dbReference>
<evidence type="ECO:0000256" key="8">
    <source>
        <dbReference type="ARBA" id="ARBA00022737"/>
    </source>
</evidence>
<organism evidence="16 17">
    <name type="scientific">Suricata suricatta</name>
    <name type="common">Meerkat</name>
    <dbReference type="NCBI Taxonomy" id="37032"/>
    <lineage>
        <taxon>Eukaryota</taxon>
        <taxon>Metazoa</taxon>
        <taxon>Chordata</taxon>
        <taxon>Craniata</taxon>
        <taxon>Vertebrata</taxon>
        <taxon>Euteleostomi</taxon>
        <taxon>Mammalia</taxon>
        <taxon>Eutheria</taxon>
        <taxon>Laurasiatheria</taxon>
        <taxon>Carnivora</taxon>
        <taxon>Feliformia</taxon>
        <taxon>Herpestidae</taxon>
        <taxon>Suricata</taxon>
    </lineage>
</organism>
<dbReference type="GO" id="GO:0033344">
    <property type="term" value="P:cholesterol efflux"/>
    <property type="evidence" value="ECO:0007669"/>
    <property type="project" value="TreeGrafter"/>
</dbReference>
<dbReference type="Gene3D" id="1.20.120.20">
    <property type="entry name" value="Apolipoprotein"/>
    <property type="match status" value="3"/>
</dbReference>
<evidence type="ECO:0000256" key="2">
    <source>
        <dbReference type="ARBA" id="ARBA00008788"/>
    </source>
</evidence>
<keyword evidence="17" id="KW-1185">Reference proteome</keyword>
<feature type="compositionally biased region" description="Polar residues" evidence="15">
    <location>
        <begin position="155"/>
        <end position="165"/>
    </location>
</feature>
<dbReference type="GO" id="GO:1903561">
    <property type="term" value="C:extracellular vesicle"/>
    <property type="evidence" value="ECO:0007669"/>
    <property type="project" value="TreeGrafter"/>
</dbReference>
<evidence type="ECO:0000256" key="15">
    <source>
        <dbReference type="SAM" id="MobiDB-lite"/>
    </source>
</evidence>
<evidence type="ECO:0000256" key="3">
    <source>
        <dbReference type="ARBA" id="ARBA00011738"/>
    </source>
</evidence>
<keyword evidence="5" id="KW-0162">Chylomicron</keyword>
<evidence type="ECO:0000313" key="16">
    <source>
        <dbReference type="Ensembl" id="ENSSSUP00005029295.1"/>
    </source>
</evidence>
<protein>
    <recommendedName>
        <fullName evidence="12">Apolipoprotein A-IV</fullName>
    </recommendedName>
    <alternativeName>
        <fullName evidence="13">Apolipoprotein A4</fullName>
    </alternativeName>
</protein>
<keyword evidence="14" id="KW-0175">Coiled coil</keyword>
<evidence type="ECO:0000256" key="14">
    <source>
        <dbReference type="SAM" id="Coils"/>
    </source>
</evidence>
<name>A0A673V7E7_SURSU</name>
<evidence type="ECO:0000256" key="9">
    <source>
        <dbReference type="ARBA" id="ARBA00022850"/>
    </source>
</evidence>
<accession>A0A673V7E7</accession>